<dbReference type="Proteomes" id="UP001607157">
    <property type="component" value="Unassembled WGS sequence"/>
</dbReference>
<feature type="chain" id="PRO_5046481020" evidence="1">
    <location>
        <begin position="28"/>
        <end position="186"/>
    </location>
</feature>
<proteinExistence type="predicted"/>
<dbReference type="PROSITE" id="PS50911">
    <property type="entry name" value="CHAP"/>
    <property type="match status" value="1"/>
</dbReference>
<dbReference type="InterPro" id="IPR007921">
    <property type="entry name" value="CHAP_dom"/>
</dbReference>
<dbReference type="Gene3D" id="3.90.1720.10">
    <property type="entry name" value="endopeptidase domain like (from Nostoc punctiforme)"/>
    <property type="match status" value="1"/>
</dbReference>
<feature type="domain" description="Peptidase C51" evidence="2">
    <location>
        <begin position="40"/>
        <end position="160"/>
    </location>
</feature>
<feature type="signal peptide" evidence="1">
    <location>
        <begin position="1"/>
        <end position="27"/>
    </location>
</feature>
<evidence type="ECO:0000259" key="2">
    <source>
        <dbReference type="PROSITE" id="PS50911"/>
    </source>
</evidence>
<evidence type="ECO:0000313" key="4">
    <source>
        <dbReference type="Proteomes" id="UP001607157"/>
    </source>
</evidence>
<keyword evidence="4" id="KW-1185">Reference proteome</keyword>
<dbReference type="PROSITE" id="PS51257">
    <property type="entry name" value="PROKAR_LIPOPROTEIN"/>
    <property type="match status" value="1"/>
</dbReference>
<sequence length="186" mass="20030">MTIKTISPRWRAAPLLCIAALALSACAGSPRTETAPMIGGIDPVREAMALREAAALRAKGQRVWCVPFARNVSGIDIRGNAHTWWGKAKGTFEQSKTPVPGSVMSFRSTPSMPLGHVAVVSKVVAKDRILIDHANWHRDQISQDMAVIDVSEKGDWSAVRVETNPDAFGSVYPVNGFILPPSSDQG</sequence>
<keyword evidence="1" id="KW-0732">Signal</keyword>
<name>A0ABW7I359_9RHOB</name>
<reference evidence="3 4" key="1">
    <citation type="submission" date="2024-10" db="EMBL/GenBank/DDBJ databases">
        <authorList>
            <person name="Yang X.-N."/>
        </authorList>
    </citation>
    <scope>NUCLEOTIDE SEQUENCE [LARGE SCALE GENOMIC DNA]</scope>
    <source>
        <strain evidence="3 4">CAU 1059</strain>
    </source>
</reference>
<dbReference type="Pfam" id="PF05257">
    <property type="entry name" value="CHAP"/>
    <property type="match status" value="1"/>
</dbReference>
<evidence type="ECO:0000313" key="3">
    <source>
        <dbReference type="EMBL" id="MFH0252602.1"/>
    </source>
</evidence>
<evidence type="ECO:0000256" key="1">
    <source>
        <dbReference type="SAM" id="SignalP"/>
    </source>
</evidence>
<dbReference type="SUPFAM" id="SSF54001">
    <property type="entry name" value="Cysteine proteinases"/>
    <property type="match status" value="1"/>
</dbReference>
<protein>
    <submittedName>
        <fullName evidence="3">CHAP domain-containing protein</fullName>
    </submittedName>
</protein>
<gene>
    <name evidence="3" type="ORF">ACGRVM_01745</name>
</gene>
<dbReference type="EMBL" id="JBIHMM010000001">
    <property type="protein sequence ID" value="MFH0252602.1"/>
    <property type="molecule type" value="Genomic_DNA"/>
</dbReference>
<accession>A0ABW7I359</accession>
<organism evidence="3 4">
    <name type="scientific">Roseovarius aquimarinus</name>
    <dbReference type="NCBI Taxonomy" id="1229156"/>
    <lineage>
        <taxon>Bacteria</taxon>
        <taxon>Pseudomonadati</taxon>
        <taxon>Pseudomonadota</taxon>
        <taxon>Alphaproteobacteria</taxon>
        <taxon>Rhodobacterales</taxon>
        <taxon>Roseobacteraceae</taxon>
        <taxon>Roseovarius</taxon>
    </lineage>
</organism>
<dbReference type="InterPro" id="IPR038765">
    <property type="entry name" value="Papain-like_cys_pep_sf"/>
</dbReference>
<dbReference type="RefSeq" id="WP_377169309.1">
    <property type="nucleotide sequence ID" value="NZ_JBHTJC010000001.1"/>
</dbReference>
<comment type="caution">
    <text evidence="3">The sequence shown here is derived from an EMBL/GenBank/DDBJ whole genome shotgun (WGS) entry which is preliminary data.</text>
</comment>